<dbReference type="Pfam" id="PF00743">
    <property type="entry name" value="FMO-like"/>
    <property type="match status" value="1"/>
</dbReference>
<dbReference type="InterPro" id="IPR036188">
    <property type="entry name" value="FAD/NAD-bd_sf"/>
</dbReference>
<evidence type="ECO:0000256" key="3">
    <source>
        <dbReference type="ARBA" id="ARBA00023002"/>
    </source>
</evidence>
<reference evidence="4" key="1">
    <citation type="submission" date="2021-06" db="EMBL/GenBank/DDBJ databases">
        <title>Comparative genomics, transcriptomics and evolutionary studies reveal genomic signatures of adaptation to plant cell wall in hemibiotrophic fungi.</title>
        <authorList>
            <consortium name="DOE Joint Genome Institute"/>
            <person name="Baroncelli R."/>
            <person name="Diaz J.F."/>
            <person name="Benocci T."/>
            <person name="Peng M."/>
            <person name="Battaglia E."/>
            <person name="Haridas S."/>
            <person name="Andreopoulos W."/>
            <person name="Labutti K."/>
            <person name="Pangilinan J."/>
            <person name="Floch G.L."/>
            <person name="Makela M.R."/>
            <person name="Henrissat B."/>
            <person name="Grigoriev I.V."/>
            <person name="Crouch J.A."/>
            <person name="De Vries R.P."/>
            <person name="Sukno S.A."/>
            <person name="Thon M.R."/>
        </authorList>
    </citation>
    <scope>NUCLEOTIDE SEQUENCE</scope>
    <source>
        <strain evidence="4">MAFF235873</strain>
    </source>
</reference>
<keyword evidence="2" id="KW-0274">FAD</keyword>
<keyword evidence="1" id="KW-0285">Flavoprotein</keyword>
<gene>
    <name evidence="4" type="ORF">LX32DRAFT_716783</name>
</gene>
<dbReference type="GO" id="GO:0004499">
    <property type="term" value="F:N,N-dimethylaniline monooxygenase activity"/>
    <property type="evidence" value="ECO:0007669"/>
    <property type="project" value="InterPro"/>
</dbReference>
<name>A0AAD9HKC8_9PEZI</name>
<dbReference type="AlphaFoldDB" id="A0AAD9HKC8"/>
<evidence type="ECO:0000256" key="1">
    <source>
        <dbReference type="ARBA" id="ARBA00022630"/>
    </source>
</evidence>
<dbReference type="InterPro" id="IPR020946">
    <property type="entry name" value="Flavin_mOase-like"/>
</dbReference>
<proteinExistence type="predicted"/>
<evidence type="ECO:0000256" key="2">
    <source>
        <dbReference type="ARBA" id="ARBA00022827"/>
    </source>
</evidence>
<evidence type="ECO:0000313" key="4">
    <source>
        <dbReference type="EMBL" id="KAK2030550.1"/>
    </source>
</evidence>
<organism evidence="4 5">
    <name type="scientific">Colletotrichum zoysiae</name>
    <dbReference type="NCBI Taxonomy" id="1216348"/>
    <lineage>
        <taxon>Eukaryota</taxon>
        <taxon>Fungi</taxon>
        <taxon>Dikarya</taxon>
        <taxon>Ascomycota</taxon>
        <taxon>Pezizomycotina</taxon>
        <taxon>Sordariomycetes</taxon>
        <taxon>Hypocreomycetidae</taxon>
        <taxon>Glomerellales</taxon>
        <taxon>Glomerellaceae</taxon>
        <taxon>Colletotrichum</taxon>
        <taxon>Colletotrichum graminicola species complex</taxon>
    </lineage>
</organism>
<dbReference type="Proteomes" id="UP001232148">
    <property type="component" value="Unassembled WGS sequence"/>
</dbReference>
<keyword evidence="5" id="KW-1185">Reference proteome</keyword>
<protein>
    <submittedName>
        <fullName evidence="4">Uncharacterized protein</fullName>
    </submittedName>
</protein>
<dbReference type="EMBL" id="MU842850">
    <property type="protein sequence ID" value="KAK2030550.1"/>
    <property type="molecule type" value="Genomic_DNA"/>
</dbReference>
<comment type="caution">
    <text evidence="4">The sequence shown here is derived from an EMBL/GenBank/DDBJ whole genome shotgun (WGS) entry which is preliminary data.</text>
</comment>
<dbReference type="Gene3D" id="3.50.50.60">
    <property type="entry name" value="FAD/NAD(P)-binding domain"/>
    <property type="match status" value="2"/>
</dbReference>
<dbReference type="GO" id="GO:0050660">
    <property type="term" value="F:flavin adenine dinucleotide binding"/>
    <property type="evidence" value="ECO:0007669"/>
    <property type="project" value="InterPro"/>
</dbReference>
<dbReference type="GO" id="GO:0050661">
    <property type="term" value="F:NADP binding"/>
    <property type="evidence" value="ECO:0007669"/>
    <property type="project" value="InterPro"/>
</dbReference>
<sequence>MTDPGPGDWETTLKDVRAEDSKEEVLTVDALIFGSGLSSNPRIRDFKEGLWTQSRQSREVLLHSHYYGSPTPYQEKKVVIIGRGSTAVDVTCETGPFTKRLNVVVVHGYCPDSSWANNPTSSKPDHHIMEQDPTVRSDFIKKLTIGIFSLHRIARHPYLAPGVLESKEAPAPEVNLYERIVPPRSRNLFIMGQAEYLLGRTILVCSVLNPIVYNRDVYLPGTSLRFPSNLRAQDGSSSLKIKHTAWLEKPGAGSTTINLSCSIPDGINNTNQIPFVPLFLSSKFVSRSTKRHDYNPPTIRIYPGNKETFHPMYLDDGVSGDSAPDYLPQYTNRPDNHKIGTHKAQNKYREVKSVQDYAPNRAIRVLHPWNGFDADRLVGTSYQLAIWAVKATVPKNSGLVSVTFKGQMGRDIHGNGLEANYDANRAVLIVDIPVGLVPSLTRNSAGAAPSADAYISVNVSGLN</sequence>
<accession>A0AAD9HKC8</accession>
<dbReference type="SUPFAM" id="SSF51905">
    <property type="entry name" value="FAD/NAD(P)-binding domain"/>
    <property type="match status" value="1"/>
</dbReference>
<evidence type="ECO:0000313" key="5">
    <source>
        <dbReference type="Proteomes" id="UP001232148"/>
    </source>
</evidence>
<keyword evidence="3" id="KW-0560">Oxidoreductase</keyword>